<dbReference type="InterPro" id="IPR051674">
    <property type="entry name" value="Malate_Decarboxylase"/>
</dbReference>
<gene>
    <name evidence="2" type="ORF">JCM19240_150</name>
</gene>
<evidence type="ECO:0000256" key="1">
    <source>
        <dbReference type="ARBA" id="ARBA00023002"/>
    </source>
</evidence>
<comment type="caution">
    <text evidence="2">The sequence shown here is derived from an EMBL/GenBank/DDBJ whole genome shotgun (WGS) entry which is preliminary data.</text>
</comment>
<keyword evidence="3" id="KW-1185">Reference proteome</keyword>
<sequence length="83" mass="9022">MRASEINDEMKLAAVEAIRELAKEPVPQDVLDAAGVESLTFGKDYIIPKPMDPRLLPRVAKAVAKAAVESGVARIELPDSYMD</sequence>
<dbReference type="GO" id="GO:0004473">
    <property type="term" value="F:malate dehydrogenase (decarboxylating) (NADP+) activity"/>
    <property type="evidence" value="ECO:0007669"/>
    <property type="project" value="UniProtKB-EC"/>
</dbReference>
<reference evidence="2 3" key="2">
    <citation type="submission" date="2014-09" db="EMBL/GenBank/DDBJ databases">
        <authorList>
            <consortium name="NBRP consortium"/>
            <person name="Sawabe T."/>
            <person name="Meirelles P."/>
            <person name="Nakanishi M."/>
            <person name="Sayaka M."/>
            <person name="Hattori M."/>
            <person name="Ohkuma M."/>
        </authorList>
    </citation>
    <scope>NUCLEOTIDE SEQUENCE [LARGE SCALE GENOMIC DNA]</scope>
    <source>
        <strain evidence="2 3">JCM 19240</strain>
    </source>
</reference>
<dbReference type="PANTHER" id="PTHR43237">
    <property type="entry name" value="NADP-DEPENDENT MALIC ENZYME"/>
    <property type="match status" value="1"/>
</dbReference>
<dbReference type="Proteomes" id="UP000029224">
    <property type="component" value="Unassembled WGS sequence"/>
</dbReference>
<dbReference type="PANTHER" id="PTHR43237:SF4">
    <property type="entry name" value="NADP-DEPENDENT MALIC ENZYME"/>
    <property type="match status" value="1"/>
</dbReference>
<dbReference type="AlphaFoldDB" id="A0A090U458"/>
<evidence type="ECO:0000313" key="2">
    <source>
        <dbReference type="EMBL" id="GAL37697.1"/>
    </source>
</evidence>
<dbReference type="EMBL" id="BBMT01000020">
    <property type="protein sequence ID" value="GAL37697.1"/>
    <property type="molecule type" value="Genomic_DNA"/>
</dbReference>
<organism evidence="2 3">
    <name type="scientific">Vibrio maritimus</name>
    <dbReference type="NCBI Taxonomy" id="990268"/>
    <lineage>
        <taxon>Bacteria</taxon>
        <taxon>Pseudomonadati</taxon>
        <taxon>Pseudomonadota</taxon>
        <taxon>Gammaproteobacteria</taxon>
        <taxon>Vibrionales</taxon>
        <taxon>Vibrionaceae</taxon>
        <taxon>Vibrio</taxon>
    </lineage>
</organism>
<name>A0A090U458_9VIBR</name>
<protein>
    <submittedName>
        <fullName evidence="2">NADP-dependent malic enzyme</fullName>
        <ecNumber evidence="2">1.1.1.40</ecNumber>
    </submittedName>
</protein>
<evidence type="ECO:0000313" key="3">
    <source>
        <dbReference type="Proteomes" id="UP000029224"/>
    </source>
</evidence>
<dbReference type="InterPro" id="IPR036291">
    <property type="entry name" value="NAD(P)-bd_dom_sf"/>
</dbReference>
<accession>A0A090U458</accession>
<dbReference type="SUPFAM" id="SSF51735">
    <property type="entry name" value="NAD(P)-binding Rossmann-fold domains"/>
    <property type="match status" value="1"/>
</dbReference>
<dbReference type="Gene3D" id="3.40.50.720">
    <property type="entry name" value="NAD(P)-binding Rossmann-like Domain"/>
    <property type="match status" value="1"/>
</dbReference>
<keyword evidence="1 2" id="KW-0560">Oxidoreductase</keyword>
<proteinExistence type="predicted"/>
<dbReference type="EC" id="1.1.1.40" evidence="2"/>
<reference evidence="2 3" key="1">
    <citation type="submission" date="2014-09" db="EMBL/GenBank/DDBJ databases">
        <title>Vibrio maritimus JCM 19240. (C210) whole genome shotgun sequence.</title>
        <authorList>
            <person name="Sawabe T."/>
            <person name="Meirelles P."/>
            <person name="Nakanishi M."/>
            <person name="Sayaka M."/>
            <person name="Hattori M."/>
            <person name="Ohkuma M."/>
        </authorList>
    </citation>
    <scope>NUCLEOTIDE SEQUENCE [LARGE SCALE GENOMIC DNA]</scope>
    <source>
        <strain evidence="2 3">JCM 19240</strain>
    </source>
</reference>